<keyword evidence="5" id="KW-1185">Reference proteome</keyword>
<dbReference type="Proteomes" id="UP000288212">
    <property type="component" value="Unassembled WGS sequence"/>
</dbReference>
<dbReference type="InterPro" id="IPR051734">
    <property type="entry name" value="VapB_TA_antitoxins"/>
</dbReference>
<protein>
    <submittedName>
        <fullName evidence="4">AbrB family transcriptional regulator</fullName>
    </submittedName>
</protein>
<sequence length="75" mass="8425">MKTAALFINGRSQAVRIPKEFEFQGVSEVEITREGDALILRPARKTWTSFTDVPLADSDFLGDREDVIDEGRVVL</sequence>
<evidence type="ECO:0000313" key="4">
    <source>
        <dbReference type="EMBL" id="RUO18615.1"/>
    </source>
</evidence>
<organism evidence="4 5">
    <name type="scientific">Aliidiomarina haloalkalitolerans</name>
    <dbReference type="NCBI Taxonomy" id="859059"/>
    <lineage>
        <taxon>Bacteria</taxon>
        <taxon>Pseudomonadati</taxon>
        <taxon>Pseudomonadota</taxon>
        <taxon>Gammaproteobacteria</taxon>
        <taxon>Alteromonadales</taxon>
        <taxon>Idiomarinaceae</taxon>
        <taxon>Aliidiomarina</taxon>
    </lineage>
</organism>
<gene>
    <name evidence="4" type="ORF">CWE06_10250</name>
</gene>
<dbReference type="PANTHER" id="PTHR37550:SF3">
    <property type="entry name" value="ANTITOXIN VAPB1"/>
    <property type="match status" value="1"/>
</dbReference>
<dbReference type="Pfam" id="PF04014">
    <property type="entry name" value="MazE_antitoxin"/>
    <property type="match status" value="1"/>
</dbReference>
<evidence type="ECO:0000313" key="5">
    <source>
        <dbReference type="Proteomes" id="UP000288212"/>
    </source>
</evidence>
<dbReference type="PANTHER" id="PTHR37550">
    <property type="entry name" value="ANTITOXIN VAPB1"/>
    <property type="match status" value="1"/>
</dbReference>
<dbReference type="RefSeq" id="WP_126793776.1">
    <property type="nucleotide sequence ID" value="NZ_PIPI01000008.1"/>
</dbReference>
<name>A0A432VQT7_9GAMM</name>
<dbReference type="AlphaFoldDB" id="A0A432VQT7"/>
<evidence type="ECO:0000259" key="3">
    <source>
        <dbReference type="PROSITE" id="PS51740"/>
    </source>
</evidence>
<comment type="similarity">
    <text evidence="1">Belongs to the VapB family.</text>
</comment>
<evidence type="ECO:0000256" key="1">
    <source>
        <dbReference type="ARBA" id="ARBA00007924"/>
    </source>
</evidence>
<dbReference type="InterPro" id="IPR037914">
    <property type="entry name" value="SpoVT-AbrB_sf"/>
</dbReference>
<dbReference type="InterPro" id="IPR007159">
    <property type="entry name" value="SpoVT-AbrB_dom"/>
</dbReference>
<keyword evidence="2" id="KW-0238">DNA-binding</keyword>
<feature type="domain" description="SpoVT-AbrB" evidence="3">
    <location>
        <begin position="4"/>
        <end position="45"/>
    </location>
</feature>
<comment type="caution">
    <text evidence="4">The sequence shown here is derived from an EMBL/GenBank/DDBJ whole genome shotgun (WGS) entry which is preliminary data.</text>
</comment>
<dbReference type="OrthoDB" id="5298361at2"/>
<accession>A0A432VQT7</accession>
<proteinExistence type="inferred from homology"/>
<dbReference type="InterPro" id="IPR047976">
    <property type="entry name" value="Anti_VapB2-like"/>
</dbReference>
<dbReference type="Gene3D" id="2.10.260.10">
    <property type="match status" value="1"/>
</dbReference>
<dbReference type="NCBIfam" id="NF040493">
    <property type="entry name" value="TA_anti_VapB"/>
    <property type="match status" value="1"/>
</dbReference>
<dbReference type="PROSITE" id="PS51740">
    <property type="entry name" value="SPOVT_ABRB"/>
    <property type="match status" value="1"/>
</dbReference>
<reference evidence="4 5" key="1">
    <citation type="journal article" date="2011" name="Front. Microbiol.">
        <title>Genomic signatures of strain selection and enhancement in Bacillus atrophaeus var. globigii, a historical biowarfare simulant.</title>
        <authorList>
            <person name="Gibbons H.S."/>
            <person name="Broomall S.M."/>
            <person name="McNew L.A."/>
            <person name="Daligault H."/>
            <person name="Chapman C."/>
            <person name="Bruce D."/>
            <person name="Karavis M."/>
            <person name="Krepps M."/>
            <person name="McGregor P.A."/>
            <person name="Hong C."/>
            <person name="Park K.H."/>
            <person name="Akmal A."/>
            <person name="Feldman A."/>
            <person name="Lin J.S."/>
            <person name="Chang W.E."/>
            <person name="Higgs B.W."/>
            <person name="Demirev P."/>
            <person name="Lindquist J."/>
            <person name="Liem A."/>
            <person name="Fochler E."/>
            <person name="Read T.D."/>
            <person name="Tapia R."/>
            <person name="Johnson S."/>
            <person name="Bishop-Lilly K.A."/>
            <person name="Detter C."/>
            <person name="Han C."/>
            <person name="Sozhamannan S."/>
            <person name="Rosenzweig C.N."/>
            <person name="Skowronski E.W."/>
        </authorList>
    </citation>
    <scope>NUCLEOTIDE SEQUENCE [LARGE SCALE GENOMIC DNA]</scope>
    <source>
        <strain evidence="4 5">AK5</strain>
    </source>
</reference>
<evidence type="ECO:0000256" key="2">
    <source>
        <dbReference type="PROSITE-ProRule" id="PRU01076"/>
    </source>
</evidence>
<dbReference type="SUPFAM" id="SSF89447">
    <property type="entry name" value="AbrB/MazE/MraZ-like"/>
    <property type="match status" value="1"/>
</dbReference>
<dbReference type="EMBL" id="PIPI01000008">
    <property type="protein sequence ID" value="RUO18615.1"/>
    <property type="molecule type" value="Genomic_DNA"/>
</dbReference>
<dbReference type="GO" id="GO:0003677">
    <property type="term" value="F:DNA binding"/>
    <property type="evidence" value="ECO:0007669"/>
    <property type="project" value="UniProtKB-UniRule"/>
</dbReference>
<dbReference type="SMART" id="SM00966">
    <property type="entry name" value="SpoVT_AbrB"/>
    <property type="match status" value="1"/>
</dbReference>